<proteinExistence type="predicted"/>
<gene>
    <name evidence="3" type="ORF">DFJ65_0803</name>
</gene>
<dbReference type="AlphaFoldDB" id="A0A3D9UK55"/>
<comment type="caution">
    <text evidence="3">The sequence shown here is derived from an EMBL/GenBank/DDBJ whole genome shotgun (WGS) entry which is preliminary data.</text>
</comment>
<dbReference type="RefSeq" id="WP_115921910.1">
    <property type="nucleotide sequence ID" value="NZ_QTUA01000001.1"/>
</dbReference>
<reference evidence="3 4" key="1">
    <citation type="submission" date="2018-08" db="EMBL/GenBank/DDBJ databases">
        <title>Sequencing the genomes of 1000 actinobacteria strains.</title>
        <authorList>
            <person name="Klenk H.-P."/>
        </authorList>
    </citation>
    <scope>NUCLEOTIDE SEQUENCE [LARGE SCALE GENOMIC DNA]</scope>
    <source>
        <strain evidence="3 4">DSM 22967</strain>
    </source>
</reference>
<dbReference type="SUPFAM" id="SSF53474">
    <property type="entry name" value="alpha/beta-Hydrolases"/>
    <property type="match status" value="1"/>
</dbReference>
<protein>
    <submittedName>
        <fullName evidence="3">PGAP1-like protein</fullName>
    </submittedName>
</protein>
<dbReference type="EMBL" id="QTUA01000001">
    <property type="protein sequence ID" value="REF29828.1"/>
    <property type="molecule type" value="Genomic_DNA"/>
</dbReference>
<feature type="domain" description="GPI inositol-deacylase PGAP1-like alpha/beta" evidence="2">
    <location>
        <begin position="319"/>
        <end position="402"/>
    </location>
</feature>
<organism evidence="3 4">
    <name type="scientific">Calidifontibacter indicus</name>
    <dbReference type="NCBI Taxonomy" id="419650"/>
    <lineage>
        <taxon>Bacteria</taxon>
        <taxon>Bacillati</taxon>
        <taxon>Actinomycetota</taxon>
        <taxon>Actinomycetes</taxon>
        <taxon>Micrococcales</taxon>
        <taxon>Dermacoccaceae</taxon>
        <taxon>Calidifontibacter</taxon>
    </lineage>
</organism>
<keyword evidence="4" id="KW-1185">Reference proteome</keyword>
<dbReference type="GO" id="GO:0016788">
    <property type="term" value="F:hydrolase activity, acting on ester bonds"/>
    <property type="evidence" value="ECO:0007669"/>
    <property type="project" value="InterPro"/>
</dbReference>
<dbReference type="OrthoDB" id="5095936at2"/>
<dbReference type="Proteomes" id="UP000256253">
    <property type="component" value="Unassembled WGS sequence"/>
</dbReference>
<evidence type="ECO:0000256" key="1">
    <source>
        <dbReference type="SAM" id="MobiDB-lite"/>
    </source>
</evidence>
<feature type="region of interest" description="Disordered" evidence="1">
    <location>
        <begin position="397"/>
        <end position="428"/>
    </location>
</feature>
<accession>A0A3D9UK55</accession>
<dbReference type="InterPro" id="IPR012908">
    <property type="entry name" value="PGAP1-ab_dom-like"/>
</dbReference>
<sequence length="481" mass="50986">MSEPKRTGGSRSTEADLTDMRSTATVLDRLGDDIRRGAGQITTALFHLPASAVPFAPLQASGIAGDEAWLLHRPGGLFATAFDAEYSARSLRAAASAYATTDATIALSLRLIKVQTAPFHLAFFLARSTVEAGGQALRSTPPSVLDMHVPSLYAGKVTVAWAAAFGGTVTRTMAHDPEVTEAALLTAQALFWRIDPTTPPTLEAQAASIVWKARVIRLMRDSRPLTVTPVPSRAPSAAPPRAASDILHSIDSSESSRANADNTASRIRVRRVVDATGRGSWIVEVPGTQDWSPKSPAQPSDATANLAAIAGLPSSLYPAIERALRMSMRKHGVTPGSEPVLLAGHSQGGIVATRMAQDPKFRRTFNVTHVVTAGSPVSRIALPSAVTSLDLAHRADPVPRLDTQGPPDAMNRVGITGDPRPRDGDDSNPIAVHEAGRYAQSAHDWAPASSSDTDVRAFYDSPFFTGTSGSIEDYHLQRPPA</sequence>
<evidence type="ECO:0000313" key="4">
    <source>
        <dbReference type="Proteomes" id="UP000256253"/>
    </source>
</evidence>
<dbReference type="InterPro" id="IPR029058">
    <property type="entry name" value="AB_hydrolase_fold"/>
</dbReference>
<evidence type="ECO:0000259" key="2">
    <source>
        <dbReference type="Pfam" id="PF07819"/>
    </source>
</evidence>
<dbReference type="Pfam" id="PF07819">
    <property type="entry name" value="PGAP1"/>
    <property type="match status" value="1"/>
</dbReference>
<evidence type="ECO:0000313" key="3">
    <source>
        <dbReference type="EMBL" id="REF29828.1"/>
    </source>
</evidence>
<dbReference type="Gene3D" id="3.40.50.1820">
    <property type="entry name" value="alpha/beta hydrolase"/>
    <property type="match status" value="1"/>
</dbReference>
<name>A0A3D9UK55_9MICO</name>